<name>A0ABW8CQB7_STRBI</name>
<dbReference type="RefSeq" id="WP_399613775.1">
    <property type="nucleotide sequence ID" value="NZ_JBITYT010000004.1"/>
</dbReference>
<comment type="caution">
    <text evidence="2">The sequence shown here is derived from an EMBL/GenBank/DDBJ whole genome shotgun (WGS) entry which is preliminary data.</text>
</comment>
<evidence type="ECO:0000259" key="1">
    <source>
        <dbReference type="Pfam" id="PF14864"/>
    </source>
</evidence>
<feature type="domain" description="Alkyl sulfatase C-terminal" evidence="1">
    <location>
        <begin position="1"/>
        <end position="116"/>
    </location>
</feature>
<keyword evidence="3" id="KW-1185">Reference proteome</keyword>
<dbReference type="PANTHER" id="PTHR43223">
    <property type="entry name" value="ALKYL/ARYL-SULFATASE"/>
    <property type="match status" value="1"/>
</dbReference>
<protein>
    <submittedName>
        <fullName evidence="2">Alkyl sulfatase C-terminal domain-containing protein</fullName>
    </submittedName>
</protein>
<accession>A0ABW8CQB7</accession>
<evidence type="ECO:0000313" key="2">
    <source>
        <dbReference type="EMBL" id="MFI9119714.1"/>
    </source>
</evidence>
<reference evidence="2 3" key="1">
    <citation type="submission" date="2024-10" db="EMBL/GenBank/DDBJ databases">
        <title>The Natural Products Discovery Center: Release of the First 8490 Sequenced Strains for Exploring Actinobacteria Biosynthetic Diversity.</title>
        <authorList>
            <person name="Kalkreuter E."/>
            <person name="Kautsar S.A."/>
            <person name="Yang D."/>
            <person name="Bader C.D."/>
            <person name="Teijaro C.N."/>
            <person name="Fluegel L."/>
            <person name="Davis C.M."/>
            <person name="Simpson J.R."/>
            <person name="Lauterbach L."/>
            <person name="Steele A.D."/>
            <person name="Gui C."/>
            <person name="Meng S."/>
            <person name="Li G."/>
            <person name="Viehrig K."/>
            <person name="Ye F."/>
            <person name="Su P."/>
            <person name="Kiefer A.F."/>
            <person name="Nichols A."/>
            <person name="Cepeda A.J."/>
            <person name="Yan W."/>
            <person name="Fan B."/>
            <person name="Jiang Y."/>
            <person name="Adhikari A."/>
            <person name="Zheng C.-J."/>
            <person name="Schuster L."/>
            <person name="Cowan T.M."/>
            <person name="Smanski M.J."/>
            <person name="Chevrette M.G."/>
            <person name="De Carvalho L.P.S."/>
            <person name="Shen B."/>
        </authorList>
    </citation>
    <scope>NUCLEOTIDE SEQUENCE [LARGE SCALE GENOMIC DNA]</scope>
    <source>
        <strain evidence="2 3">NPDC053346</strain>
    </source>
</reference>
<organism evidence="2 3">
    <name type="scientific">Streptomyces bikiniensis</name>
    <dbReference type="NCBI Taxonomy" id="1896"/>
    <lineage>
        <taxon>Bacteria</taxon>
        <taxon>Bacillati</taxon>
        <taxon>Actinomycetota</taxon>
        <taxon>Actinomycetes</taxon>
        <taxon>Kitasatosporales</taxon>
        <taxon>Streptomycetaceae</taxon>
        <taxon>Streptomyces</taxon>
    </lineage>
</organism>
<dbReference type="EMBL" id="JBITYT010000004">
    <property type="protein sequence ID" value="MFI9119714.1"/>
    <property type="molecule type" value="Genomic_DNA"/>
</dbReference>
<dbReference type="Proteomes" id="UP001614391">
    <property type="component" value="Unassembled WGS sequence"/>
</dbReference>
<dbReference type="InterPro" id="IPR029229">
    <property type="entry name" value="Alkyl_sulf_C"/>
</dbReference>
<dbReference type="Gene3D" id="3.30.1050.10">
    <property type="entry name" value="SCP2 sterol-binding domain"/>
    <property type="match status" value="1"/>
</dbReference>
<dbReference type="SUPFAM" id="SSF55718">
    <property type="entry name" value="SCP-like"/>
    <property type="match status" value="1"/>
</dbReference>
<dbReference type="InterPro" id="IPR036527">
    <property type="entry name" value="SCP2_sterol-bd_dom_sf"/>
</dbReference>
<gene>
    <name evidence="2" type="ORF">ACIGW0_10020</name>
</gene>
<proteinExistence type="predicted"/>
<dbReference type="InterPro" id="IPR052195">
    <property type="entry name" value="Bact_Alkyl/Aryl-Sulfatase"/>
</dbReference>
<dbReference type="Pfam" id="PF14864">
    <property type="entry name" value="Alkyl_sulf_C"/>
    <property type="match status" value="1"/>
</dbReference>
<sequence>MLMALTVPMLLDSLAIRIDGPRAWDADLTIDLVVTEPEAERARHRLTLHHGALTHRETAAPRTPPGLVLTLTKRQLLGVLAGQGAGGIATEGDPALLERLFSFLTKPDPNFPIVTP</sequence>
<evidence type="ECO:0000313" key="3">
    <source>
        <dbReference type="Proteomes" id="UP001614391"/>
    </source>
</evidence>
<dbReference type="PANTHER" id="PTHR43223:SF1">
    <property type="entry name" value="ALKYL_ARYL-SULFATASE BDS1"/>
    <property type="match status" value="1"/>
</dbReference>